<dbReference type="eggNOG" id="COG0773">
    <property type="taxonomic scope" value="Bacteria"/>
</dbReference>
<dbReference type="InterPro" id="IPR013221">
    <property type="entry name" value="Mur_ligase_cen"/>
</dbReference>
<keyword evidence="15" id="KW-1133">Transmembrane helix</keyword>
<keyword evidence="9 14" id="KW-0133">Cell shape</keyword>
<evidence type="ECO:0000256" key="1">
    <source>
        <dbReference type="ARBA" id="ARBA00004496"/>
    </source>
</evidence>
<reference evidence="19 20" key="1">
    <citation type="journal article" date="2007" name="PLoS Genet.">
        <title>Patterns and implications of gene gain and loss in the evolution of Prochlorococcus.</title>
        <authorList>
            <person name="Kettler G.C."/>
            <person name="Martiny A.C."/>
            <person name="Huang K."/>
            <person name="Zucker J."/>
            <person name="Coleman M.L."/>
            <person name="Rodrigue S."/>
            <person name="Chen F."/>
            <person name="Lapidus A."/>
            <person name="Ferriera S."/>
            <person name="Johnson J."/>
            <person name="Steglich C."/>
            <person name="Church G.M."/>
            <person name="Richardson P."/>
            <person name="Chisholm S.W."/>
        </authorList>
    </citation>
    <scope>NUCLEOTIDE SEQUENCE [LARGE SCALE GENOMIC DNA]</scope>
    <source>
        <strain evidence="20">MIT 9211</strain>
    </source>
</reference>
<keyword evidence="7 14" id="KW-0547">Nucleotide-binding</keyword>
<comment type="function">
    <text evidence="14">Cell wall formation.</text>
</comment>
<dbReference type="SUPFAM" id="SSF53623">
    <property type="entry name" value="MurD-like peptide ligases, catalytic domain"/>
    <property type="match status" value="1"/>
</dbReference>
<evidence type="ECO:0000313" key="19">
    <source>
        <dbReference type="EMBL" id="ABX07953.1"/>
    </source>
</evidence>
<evidence type="ECO:0000256" key="9">
    <source>
        <dbReference type="ARBA" id="ARBA00022960"/>
    </source>
</evidence>
<dbReference type="Proteomes" id="UP000000788">
    <property type="component" value="Chromosome"/>
</dbReference>
<evidence type="ECO:0000256" key="15">
    <source>
        <dbReference type="SAM" id="Phobius"/>
    </source>
</evidence>
<dbReference type="Pfam" id="PF08245">
    <property type="entry name" value="Mur_ligase_M"/>
    <property type="match status" value="1"/>
</dbReference>
<name>A9B9L8_PROM4</name>
<evidence type="ECO:0000256" key="13">
    <source>
        <dbReference type="ARBA" id="ARBA00047833"/>
    </source>
</evidence>
<comment type="catalytic activity">
    <reaction evidence="13 14">
        <text>UDP-N-acetyl-alpha-D-muramate + L-alanine + ATP = UDP-N-acetyl-alpha-D-muramoyl-L-alanine + ADP + phosphate + H(+)</text>
        <dbReference type="Rhea" id="RHEA:23372"/>
        <dbReference type="ChEBI" id="CHEBI:15378"/>
        <dbReference type="ChEBI" id="CHEBI:30616"/>
        <dbReference type="ChEBI" id="CHEBI:43474"/>
        <dbReference type="ChEBI" id="CHEBI:57972"/>
        <dbReference type="ChEBI" id="CHEBI:70757"/>
        <dbReference type="ChEBI" id="CHEBI:83898"/>
        <dbReference type="ChEBI" id="CHEBI:456216"/>
        <dbReference type="EC" id="6.3.2.8"/>
    </reaction>
</comment>
<dbReference type="AlphaFoldDB" id="A9B9L8"/>
<evidence type="ECO:0000256" key="11">
    <source>
        <dbReference type="ARBA" id="ARBA00023306"/>
    </source>
</evidence>
<evidence type="ECO:0000313" key="20">
    <source>
        <dbReference type="Proteomes" id="UP000000788"/>
    </source>
</evidence>
<sequence length="476" mass="52884">MRHIHFIGIGGIGMSAIALILVKRGYSISGSDQKSNNAMAELSNHGVQTFTNQSAKNIQIICKNMETKPIIIISSAIFKANPELQEAYRQKLKVFHRSDILAWLIKQQPSIVVAGSHGKTTTSTIITTLLALNKEDPTALIGGVVPFYKSNGHAGKGKFLVAEADESDGTLVKFEGDIGIITNIELDHTDYYKDLESLKETMEKFSKSCKKVLANHDCPNLQNKSNKNINWWSTQTIKGVDFSGIPTSINGNETTADFYEKETFLGEITVPLPGLHNLSNAVGAIAACRLAGLSFSELKNSLKDIKPPNRRFDFKGQWQGRQIVDDYAHHPSEINATIETARLMINTKTNWLPKISKRLVVVFQPHRYTRTKHLIKDFAKSLGKADIVFLAPIYSAGEEMISDVSINSLFSLIKKEHPNISIYTSTNMKELESIIKKNTIKDDLILFMGAGNINMLSKKLLEKSKTNKNQSKHLVA</sequence>
<evidence type="ECO:0000256" key="6">
    <source>
        <dbReference type="ARBA" id="ARBA00022618"/>
    </source>
</evidence>
<evidence type="ECO:0000259" key="17">
    <source>
        <dbReference type="Pfam" id="PF02875"/>
    </source>
</evidence>
<dbReference type="EC" id="6.3.2.8" evidence="3 14"/>
<dbReference type="InterPro" id="IPR005758">
    <property type="entry name" value="UDP-N-AcMur_Ala_ligase_MurC"/>
</dbReference>
<dbReference type="HOGENOM" id="CLU_028104_2_2_3"/>
<evidence type="ECO:0000256" key="5">
    <source>
        <dbReference type="ARBA" id="ARBA00022598"/>
    </source>
</evidence>
<keyword evidence="15" id="KW-0812">Transmembrane</keyword>
<keyword evidence="12 14" id="KW-0961">Cell wall biogenesis/degradation</keyword>
<evidence type="ECO:0000256" key="8">
    <source>
        <dbReference type="ARBA" id="ARBA00022840"/>
    </source>
</evidence>
<dbReference type="InterPro" id="IPR050061">
    <property type="entry name" value="MurCDEF_pg_biosynth"/>
</dbReference>
<dbReference type="HAMAP" id="MF_00046">
    <property type="entry name" value="MurC"/>
    <property type="match status" value="1"/>
</dbReference>
<dbReference type="Pfam" id="PF01225">
    <property type="entry name" value="Mur_ligase"/>
    <property type="match status" value="1"/>
</dbReference>
<comment type="subcellular location">
    <subcellularLocation>
        <location evidence="1 14">Cytoplasm</location>
    </subcellularLocation>
</comment>
<feature type="domain" description="Mur ligase central" evidence="18">
    <location>
        <begin position="113"/>
        <end position="288"/>
    </location>
</feature>
<keyword evidence="8 14" id="KW-0067">ATP-binding</keyword>
<dbReference type="GO" id="GO:0071555">
    <property type="term" value="P:cell wall organization"/>
    <property type="evidence" value="ECO:0007669"/>
    <property type="project" value="UniProtKB-KW"/>
</dbReference>
<dbReference type="SUPFAM" id="SSF53244">
    <property type="entry name" value="MurD-like peptide ligases, peptide-binding domain"/>
    <property type="match status" value="1"/>
</dbReference>
<dbReference type="Pfam" id="PF02875">
    <property type="entry name" value="Mur_ligase_C"/>
    <property type="match status" value="1"/>
</dbReference>
<dbReference type="KEGG" id="pmj:P9211_00221"/>
<dbReference type="InterPro" id="IPR000713">
    <property type="entry name" value="Mur_ligase_N"/>
</dbReference>
<feature type="binding site" evidence="14">
    <location>
        <begin position="115"/>
        <end position="121"/>
    </location>
    <ligand>
        <name>ATP</name>
        <dbReference type="ChEBI" id="CHEBI:30616"/>
    </ligand>
</feature>
<evidence type="ECO:0000256" key="3">
    <source>
        <dbReference type="ARBA" id="ARBA00012211"/>
    </source>
</evidence>
<dbReference type="RefSeq" id="WP_012194578.1">
    <property type="nucleotide sequence ID" value="NC_009976.1"/>
</dbReference>
<feature type="domain" description="Mur ligase N-terminal catalytic" evidence="16">
    <location>
        <begin position="3"/>
        <end position="107"/>
    </location>
</feature>
<dbReference type="Gene3D" id="3.90.190.20">
    <property type="entry name" value="Mur ligase, C-terminal domain"/>
    <property type="match status" value="1"/>
</dbReference>
<dbReference type="Gene3D" id="3.40.50.720">
    <property type="entry name" value="NAD(P)-binding Rossmann-like Domain"/>
    <property type="match status" value="1"/>
</dbReference>
<feature type="transmembrane region" description="Helical" evidence="15">
    <location>
        <begin position="6"/>
        <end position="22"/>
    </location>
</feature>
<dbReference type="InterPro" id="IPR036615">
    <property type="entry name" value="Mur_ligase_C_dom_sf"/>
</dbReference>
<keyword evidence="4 14" id="KW-0963">Cytoplasm</keyword>
<keyword evidence="11 14" id="KW-0131">Cell cycle</keyword>
<dbReference type="Gene3D" id="3.40.1190.10">
    <property type="entry name" value="Mur-like, catalytic domain"/>
    <property type="match status" value="1"/>
</dbReference>
<evidence type="ECO:0000256" key="10">
    <source>
        <dbReference type="ARBA" id="ARBA00022984"/>
    </source>
</evidence>
<dbReference type="GO" id="GO:0051301">
    <property type="term" value="P:cell division"/>
    <property type="evidence" value="ECO:0007669"/>
    <property type="project" value="UniProtKB-KW"/>
</dbReference>
<accession>A9B9L8</accession>
<keyword evidence="20" id="KW-1185">Reference proteome</keyword>
<keyword evidence="5 14" id="KW-0436">Ligase</keyword>
<evidence type="ECO:0000256" key="12">
    <source>
        <dbReference type="ARBA" id="ARBA00023316"/>
    </source>
</evidence>
<dbReference type="GO" id="GO:0009252">
    <property type="term" value="P:peptidoglycan biosynthetic process"/>
    <property type="evidence" value="ECO:0007669"/>
    <property type="project" value="UniProtKB-UniRule"/>
</dbReference>
<dbReference type="SUPFAM" id="SSF51984">
    <property type="entry name" value="MurCD N-terminal domain"/>
    <property type="match status" value="1"/>
</dbReference>
<organism evidence="19 20">
    <name type="scientific">Prochlorococcus marinus (strain MIT 9211)</name>
    <dbReference type="NCBI Taxonomy" id="93059"/>
    <lineage>
        <taxon>Bacteria</taxon>
        <taxon>Bacillati</taxon>
        <taxon>Cyanobacteriota</taxon>
        <taxon>Cyanophyceae</taxon>
        <taxon>Synechococcales</taxon>
        <taxon>Prochlorococcaceae</taxon>
        <taxon>Prochlorococcus</taxon>
    </lineage>
</organism>
<evidence type="ECO:0000256" key="2">
    <source>
        <dbReference type="ARBA" id="ARBA00004752"/>
    </source>
</evidence>
<keyword evidence="6 14" id="KW-0132">Cell division</keyword>
<evidence type="ECO:0000259" key="18">
    <source>
        <dbReference type="Pfam" id="PF08245"/>
    </source>
</evidence>
<dbReference type="GO" id="GO:0005737">
    <property type="term" value="C:cytoplasm"/>
    <property type="evidence" value="ECO:0007669"/>
    <property type="project" value="UniProtKB-SubCell"/>
</dbReference>
<gene>
    <name evidence="14 19" type="primary">murC</name>
    <name evidence="19" type="ordered locus">P9211_00221</name>
</gene>
<dbReference type="InterPro" id="IPR036565">
    <property type="entry name" value="Mur-like_cat_sf"/>
</dbReference>
<dbReference type="STRING" id="93059.P9211_00221"/>
<dbReference type="EMBL" id="CP000878">
    <property type="protein sequence ID" value="ABX07953.1"/>
    <property type="molecule type" value="Genomic_DNA"/>
</dbReference>
<dbReference type="UniPathway" id="UPA00219"/>
<comment type="similarity">
    <text evidence="14">Belongs to the MurCDEF family.</text>
</comment>
<dbReference type="GO" id="GO:0008763">
    <property type="term" value="F:UDP-N-acetylmuramate-L-alanine ligase activity"/>
    <property type="evidence" value="ECO:0007669"/>
    <property type="project" value="UniProtKB-UniRule"/>
</dbReference>
<dbReference type="PANTHER" id="PTHR43445">
    <property type="entry name" value="UDP-N-ACETYLMURAMATE--L-ALANINE LIGASE-RELATED"/>
    <property type="match status" value="1"/>
</dbReference>
<protein>
    <recommendedName>
        <fullName evidence="3 14">UDP-N-acetylmuramate--L-alanine ligase</fullName>
        <ecNumber evidence="3 14">6.3.2.8</ecNumber>
    </recommendedName>
    <alternativeName>
        <fullName evidence="14">UDP-N-acetylmuramoyl-L-alanine synthetase</fullName>
    </alternativeName>
</protein>
<dbReference type="PANTHER" id="PTHR43445:SF3">
    <property type="entry name" value="UDP-N-ACETYLMURAMATE--L-ALANINE LIGASE"/>
    <property type="match status" value="1"/>
</dbReference>
<evidence type="ECO:0000256" key="7">
    <source>
        <dbReference type="ARBA" id="ARBA00022741"/>
    </source>
</evidence>
<proteinExistence type="inferred from homology"/>
<keyword evidence="10 14" id="KW-0573">Peptidoglycan synthesis</keyword>
<dbReference type="GO" id="GO:0008360">
    <property type="term" value="P:regulation of cell shape"/>
    <property type="evidence" value="ECO:0007669"/>
    <property type="project" value="UniProtKB-KW"/>
</dbReference>
<evidence type="ECO:0000256" key="14">
    <source>
        <dbReference type="HAMAP-Rule" id="MF_00046"/>
    </source>
</evidence>
<dbReference type="GO" id="GO:0005524">
    <property type="term" value="F:ATP binding"/>
    <property type="evidence" value="ECO:0007669"/>
    <property type="project" value="UniProtKB-UniRule"/>
</dbReference>
<comment type="pathway">
    <text evidence="2 14">Cell wall biogenesis; peptidoglycan biosynthesis.</text>
</comment>
<evidence type="ECO:0000259" key="16">
    <source>
        <dbReference type="Pfam" id="PF01225"/>
    </source>
</evidence>
<dbReference type="NCBIfam" id="TIGR01082">
    <property type="entry name" value="murC"/>
    <property type="match status" value="1"/>
</dbReference>
<dbReference type="InterPro" id="IPR004101">
    <property type="entry name" value="Mur_ligase_C"/>
</dbReference>
<evidence type="ECO:0000256" key="4">
    <source>
        <dbReference type="ARBA" id="ARBA00022490"/>
    </source>
</evidence>
<keyword evidence="15" id="KW-0472">Membrane</keyword>
<feature type="domain" description="Mur ligase C-terminal" evidence="17">
    <location>
        <begin position="310"/>
        <end position="451"/>
    </location>
</feature>